<feature type="domain" description="CAAX prenyl protease 2/Lysostaphin resistance protein A-like" evidence="3">
    <location>
        <begin position="140"/>
        <end position="226"/>
    </location>
</feature>
<dbReference type="EMBL" id="CP049887">
    <property type="protein sequence ID" value="QIL49471.1"/>
    <property type="molecule type" value="Genomic_DNA"/>
</dbReference>
<dbReference type="GO" id="GO:0080120">
    <property type="term" value="P:CAAX-box protein maturation"/>
    <property type="evidence" value="ECO:0007669"/>
    <property type="project" value="UniProtKB-ARBA"/>
</dbReference>
<evidence type="ECO:0000256" key="1">
    <source>
        <dbReference type="ARBA" id="ARBA00009067"/>
    </source>
</evidence>
<feature type="transmembrane region" description="Helical" evidence="2">
    <location>
        <begin position="133"/>
        <end position="156"/>
    </location>
</feature>
<dbReference type="Pfam" id="PF02517">
    <property type="entry name" value="Rce1-like"/>
    <property type="match status" value="1"/>
</dbReference>
<evidence type="ECO:0000313" key="5">
    <source>
        <dbReference type="Proteomes" id="UP000501747"/>
    </source>
</evidence>
<feature type="transmembrane region" description="Helical" evidence="2">
    <location>
        <begin position="14"/>
        <end position="42"/>
    </location>
</feature>
<dbReference type="AlphaFoldDB" id="A0A6G8AWJ8"/>
<gene>
    <name evidence="4" type="ORF">G7082_13665</name>
</gene>
<sequence>MKEEKPALKNIKSIALYIIIIFGYFLLTQVPMLLIAVLSPIFNKGSVIVNTILFITWIVLVGLIIFVTWRYYHKKGDKEKLKIGFKDIGIALGYYVGMLLITMVMTMLMQATYGADTSENQAVLEAMFASGKNIWFVGGMSLTVGVVAPILEELVFRGIPSVTLFKNSPKWFIMFMTSIVFSSVHLSENIISFVMYALMGAMLCHAYFRRGNIIDSMLVHFFNNAIVAVFMFLTFITQK</sequence>
<feature type="transmembrane region" description="Helical" evidence="2">
    <location>
        <begin position="92"/>
        <end position="113"/>
    </location>
</feature>
<dbReference type="GO" id="GO:0008237">
    <property type="term" value="F:metallopeptidase activity"/>
    <property type="evidence" value="ECO:0007669"/>
    <property type="project" value="UniProtKB-KW"/>
</dbReference>
<dbReference type="Proteomes" id="UP000501747">
    <property type="component" value="Chromosome"/>
</dbReference>
<dbReference type="GO" id="GO:0004175">
    <property type="term" value="F:endopeptidase activity"/>
    <property type="evidence" value="ECO:0007669"/>
    <property type="project" value="UniProtKB-ARBA"/>
</dbReference>
<comment type="similarity">
    <text evidence="1">Belongs to the UPF0177 family.</text>
</comment>
<protein>
    <submittedName>
        <fullName evidence="4">CPBP family intramembrane metalloprotease</fullName>
    </submittedName>
</protein>
<organism evidence="4 5">
    <name type="scientific">Vagococcus hydrophili</name>
    <dbReference type="NCBI Taxonomy" id="2714947"/>
    <lineage>
        <taxon>Bacteria</taxon>
        <taxon>Bacillati</taxon>
        <taxon>Bacillota</taxon>
        <taxon>Bacilli</taxon>
        <taxon>Lactobacillales</taxon>
        <taxon>Enterococcaceae</taxon>
        <taxon>Vagococcus</taxon>
    </lineage>
</organism>
<evidence type="ECO:0000259" key="3">
    <source>
        <dbReference type="Pfam" id="PF02517"/>
    </source>
</evidence>
<dbReference type="RefSeq" id="WP_166035758.1">
    <property type="nucleotide sequence ID" value="NZ_CP049887.1"/>
</dbReference>
<dbReference type="KEGG" id="vhy:G7082_13665"/>
<name>A0A6G8AWJ8_9ENTE</name>
<dbReference type="InterPro" id="IPR003675">
    <property type="entry name" value="Rce1/LyrA-like_dom"/>
</dbReference>
<proteinExistence type="inferred from homology"/>
<keyword evidence="2" id="KW-0812">Transmembrane</keyword>
<evidence type="ECO:0000313" key="4">
    <source>
        <dbReference type="EMBL" id="QIL49471.1"/>
    </source>
</evidence>
<feature type="transmembrane region" description="Helical" evidence="2">
    <location>
        <begin position="48"/>
        <end position="72"/>
    </location>
</feature>
<dbReference type="PANTHER" id="PTHR36435:SF1">
    <property type="entry name" value="CAAX AMINO TERMINAL PROTEASE FAMILY PROTEIN"/>
    <property type="match status" value="1"/>
</dbReference>
<keyword evidence="5" id="KW-1185">Reference proteome</keyword>
<accession>A0A6G8AWJ8</accession>
<dbReference type="GO" id="GO:0006508">
    <property type="term" value="P:proteolysis"/>
    <property type="evidence" value="ECO:0007669"/>
    <property type="project" value="UniProtKB-KW"/>
</dbReference>
<keyword evidence="2" id="KW-0472">Membrane</keyword>
<feature type="transmembrane region" description="Helical" evidence="2">
    <location>
        <begin position="217"/>
        <end position="236"/>
    </location>
</feature>
<keyword evidence="4" id="KW-0482">Metalloprotease</keyword>
<keyword evidence="2" id="KW-1133">Transmembrane helix</keyword>
<dbReference type="PANTHER" id="PTHR36435">
    <property type="entry name" value="SLR1288 PROTEIN"/>
    <property type="match status" value="1"/>
</dbReference>
<dbReference type="InterPro" id="IPR052710">
    <property type="entry name" value="CAAX_protease"/>
</dbReference>
<keyword evidence="4" id="KW-0378">Hydrolase</keyword>
<reference evidence="4 5" key="1">
    <citation type="submission" date="2020-03" db="EMBL/GenBank/DDBJ databases">
        <title>Vagococcus sp. nov., isolated from beetles.</title>
        <authorList>
            <person name="Hyun D.-W."/>
            <person name="Bae J.-W."/>
        </authorList>
    </citation>
    <scope>NUCLEOTIDE SEQUENCE [LARGE SCALE GENOMIC DNA]</scope>
    <source>
        <strain evidence="4 5">HDW17B</strain>
    </source>
</reference>
<keyword evidence="4" id="KW-0645">Protease</keyword>
<evidence type="ECO:0000256" key="2">
    <source>
        <dbReference type="SAM" id="Phobius"/>
    </source>
</evidence>